<proteinExistence type="predicted"/>
<evidence type="ECO:0000313" key="1">
    <source>
        <dbReference type="EMBL" id="KAA8575108.1"/>
    </source>
</evidence>
<dbReference type="AlphaFoldDB" id="A0A5M9JZY6"/>
<accession>A0A5M9JZY6</accession>
<keyword evidence="2" id="KW-1185">Reference proteome</keyword>
<name>A0A5M9JZY6_MONFR</name>
<organism evidence="1 2">
    <name type="scientific">Monilinia fructicola</name>
    <name type="common">Brown rot fungus</name>
    <name type="synonym">Ciboria fructicola</name>
    <dbReference type="NCBI Taxonomy" id="38448"/>
    <lineage>
        <taxon>Eukaryota</taxon>
        <taxon>Fungi</taxon>
        <taxon>Dikarya</taxon>
        <taxon>Ascomycota</taxon>
        <taxon>Pezizomycotina</taxon>
        <taxon>Leotiomycetes</taxon>
        <taxon>Helotiales</taxon>
        <taxon>Sclerotiniaceae</taxon>
        <taxon>Monilinia</taxon>
    </lineage>
</organism>
<dbReference type="EMBL" id="VICG01000002">
    <property type="protein sequence ID" value="KAA8575108.1"/>
    <property type="molecule type" value="Genomic_DNA"/>
</dbReference>
<comment type="caution">
    <text evidence="1">The sequence shown here is derived from an EMBL/GenBank/DDBJ whole genome shotgun (WGS) entry which is preliminary data.</text>
</comment>
<gene>
    <name evidence="1" type="ORF">EYC84_004321</name>
</gene>
<reference evidence="1 2" key="1">
    <citation type="submission" date="2019-06" db="EMBL/GenBank/DDBJ databases">
        <title>Genome Sequence of the Brown Rot Fungal Pathogen Monilinia fructicola.</title>
        <authorList>
            <person name="De Miccolis Angelini R.M."/>
            <person name="Landi L."/>
            <person name="Abate D."/>
            <person name="Pollastro S."/>
            <person name="Romanazzi G."/>
            <person name="Faretra F."/>
        </authorList>
    </citation>
    <scope>NUCLEOTIDE SEQUENCE [LARGE SCALE GENOMIC DNA]</scope>
    <source>
        <strain evidence="1 2">Mfrc123</strain>
    </source>
</reference>
<sequence>MAPRDDMHHRMRCGPENRWYRPLECASCGDAESGMRLWSLDEVGPGVCVTYRPRKNVHLENYLCDVPCHCYQQVHPGFGVNFRLVWNLRSHRTLIVYEMNRDCWS</sequence>
<evidence type="ECO:0000313" key="2">
    <source>
        <dbReference type="Proteomes" id="UP000322873"/>
    </source>
</evidence>
<protein>
    <submittedName>
        <fullName evidence="1">Uncharacterized protein</fullName>
    </submittedName>
</protein>
<dbReference type="Proteomes" id="UP000322873">
    <property type="component" value="Unassembled WGS sequence"/>
</dbReference>